<sequence>MPIGDLLAQITGDQSTAGSARTPTLPRGSQVPTKRKPDDDLRGNAAKAPIATTGHERLEIRRGRQKQADKRSFEAGQALGSGARPTVNKAPAPAPAAPRVPPKKGSFAEILARGQRAQAVMGQVGKIQHKKVEKGAARSKDDAKAAPPVKSQPAQGKSKPAIGYSGTSKAAPRNGVNGHGTAGKKDSRNTPPARPKAAASRREAEEEVAKKVKKAALVNTGYSGTARPKPAETGHRKKETPRGGALLNAPMSRGSSKRSRYEEDYDEELDDFIEYDDEEDEGPRYGYESDGSSDMEAGLDELDVEERRAEYLARKEDIEEERLEKTLKAAKEDRKRKAMEQLRARRR</sequence>
<dbReference type="Proteomes" id="UP001638806">
    <property type="component" value="Unassembled WGS sequence"/>
</dbReference>
<name>A0ACC4DD44_PURLI</name>
<evidence type="ECO:0000313" key="1">
    <source>
        <dbReference type="EMBL" id="KAL3953762.1"/>
    </source>
</evidence>
<organism evidence="1 2">
    <name type="scientific">Purpureocillium lilacinum</name>
    <name type="common">Paecilomyces lilacinus</name>
    <dbReference type="NCBI Taxonomy" id="33203"/>
    <lineage>
        <taxon>Eukaryota</taxon>
        <taxon>Fungi</taxon>
        <taxon>Dikarya</taxon>
        <taxon>Ascomycota</taxon>
        <taxon>Pezizomycotina</taxon>
        <taxon>Sordariomycetes</taxon>
        <taxon>Hypocreomycetidae</taxon>
        <taxon>Hypocreales</taxon>
        <taxon>Ophiocordycipitaceae</taxon>
        <taxon>Purpureocillium</taxon>
    </lineage>
</organism>
<protein>
    <submittedName>
        <fullName evidence="1">Uncharacterized protein</fullName>
    </submittedName>
</protein>
<comment type="caution">
    <text evidence="1">The sequence shown here is derived from an EMBL/GenBank/DDBJ whole genome shotgun (WGS) entry which is preliminary data.</text>
</comment>
<gene>
    <name evidence="1" type="ORF">ACCO45_011718</name>
</gene>
<accession>A0ACC4DD44</accession>
<dbReference type="EMBL" id="JBGNUJ010000011">
    <property type="protein sequence ID" value="KAL3953762.1"/>
    <property type="molecule type" value="Genomic_DNA"/>
</dbReference>
<proteinExistence type="predicted"/>
<reference evidence="1" key="1">
    <citation type="submission" date="2024-12" db="EMBL/GenBank/DDBJ databases">
        <title>Comparative genomics and development of molecular markers within Purpureocillium lilacinum and among Purpureocillium species.</title>
        <authorList>
            <person name="Yeh Z.-Y."/>
            <person name="Ni N.-T."/>
            <person name="Lo P.-H."/>
            <person name="Mushyakhwo K."/>
            <person name="Lin C.-F."/>
            <person name="Nai Y.-S."/>
        </authorList>
    </citation>
    <scope>NUCLEOTIDE SEQUENCE</scope>
    <source>
        <strain evidence="1">NCHU-NPUST-175</strain>
    </source>
</reference>
<evidence type="ECO:0000313" key="2">
    <source>
        <dbReference type="Proteomes" id="UP001638806"/>
    </source>
</evidence>
<keyword evidence="2" id="KW-1185">Reference proteome</keyword>